<accession>M1D570</accession>
<organism evidence="1 2">
    <name type="scientific">Solanum tuberosum</name>
    <name type="common">Potato</name>
    <dbReference type="NCBI Taxonomy" id="4113"/>
    <lineage>
        <taxon>Eukaryota</taxon>
        <taxon>Viridiplantae</taxon>
        <taxon>Streptophyta</taxon>
        <taxon>Embryophyta</taxon>
        <taxon>Tracheophyta</taxon>
        <taxon>Spermatophyta</taxon>
        <taxon>Magnoliopsida</taxon>
        <taxon>eudicotyledons</taxon>
        <taxon>Gunneridae</taxon>
        <taxon>Pentapetalae</taxon>
        <taxon>asterids</taxon>
        <taxon>lamiids</taxon>
        <taxon>Solanales</taxon>
        <taxon>Solanaceae</taxon>
        <taxon>Solanoideae</taxon>
        <taxon>Solaneae</taxon>
        <taxon>Solanum</taxon>
    </lineage>
</organism>
<dbReference type="Proteomes" id="UP000011115">
    <property type="component" value="Unassembled WGS sequence"/>
</dbReference>
<keyword evidence="2" id="KW-1185">Reference proteome</keyword>
<reference evidence="2" key="1">
    <citation type="journal article" date="2011" name="Nature">
        <title>Genome sequence and analysis of the tuber crop potato.</title>
        <authorList>
            <consortium name="The Potato Genome Sequencing Consortium"/>
        </authorList>
    </citation>
    <scope>NUCLEOTIDE SEQUENCE [LARGE SCALE GENOMIC DNA]</scope>
    <source>
        <strain evidence="2">cv. DM1-3 516 R44</strain>
    </source>
</reference>
<dbReference type="PaxDb" id="4113-PGSC0003DMT400081875"/>
<evidence type="ECO:0000313" key="1">
    <source>
        <dbReference type="EnsemblPlants" id="PGSC0003DMT400081875"/>
    </source>
</evidence>
<name>M1D570_SOLTU</name>
<dbReference type="Gramene" id="PGSC0003DMT400081875">
    <property type="protein sequence ID" value="PGSC0003DMT400081875"/>
    <property type="gene ID" value="PGSC0003DMG402032143"/>
</dbReference>
<dbReference type="AlphaFoldDB" id="M1D570"/>
<reference evidence="1" key="2">
    <citation type="submission" date="2015-06" db="UniProtKB">
        <authorList>
            <consortium name="EnsemblPlants"/>
        </authorList>
    </citation>
    <scope>IDENTIFICATION</scope>
    <source>
        <strain evidence="1">DM1-3 516 R44</strain>
    </source>
</reference>
<dbReference type="InParanoid" id="M1D570"/>
<sequence>MTKLMLLSQYSKIVAMLTLSCSRNYFPFLSRMVEGAMKVGEYYYPGIKIDQGELEREFIERFNRYTQQHNSCDIHSYFESLFIVLLV</sequence>
<dbReference type="HOGENOM" id="CLU_2487746_0_0_1"/>
<proteinExistence type="predicted"/>
<evidence type="ECO:0000313" key="2">
    <source>
        <dbReference type="Proteomes" id="UP000011115"/>
    </source>
</evidence>
<protein>
    <submittedName>
        <fullName evidence="1">Uncharacterized protein</fullName>
    </submittedName>
</protein>
<dbReference type="EnsemblPlants" id="PGSC0003DMT400081875">
    <property type="protein sequence ID" value="PGSC0003DMT400081875"/>
    <property type="gene ID" value="PGSC0003DMG402032143"/>
</dbReference>